<dbReference type="Proteomes" id="UP000402241">
    <property type="component" value="Chromosome"/>
</dbReference>
<gene>
    <name evidence="2" type="ORF">G3561_27230</name>
    <name evidence="3" type="ORF">GCE86_05780</name>
</gene>
<dbReference type="EMBL" id="CP045309">
    <property type="protein sequence ID" value="QGL46602.1"/>
    <property type="molecule type" value="Genomic_DNA"/>
</dbReference>
<feature type="transmembrane region" description="Helical" evidence="1">
    <location>
        <begin position="40"/>
        <end position="60"/>
    </location>
</feature>
<evidence type="ECO:0000313" key="3">
    <source>
        <dbReference type="EMBL" id="QGL46602.1"/>
    </source>
</evidence>
<keyword evidence="1" id="KW-0472">Membrane</keyword>
<dbReference type="RefSeq" id="WP_154225957.1">
    <property type="nucleotide sequence ID" value="NZ_CP045309.1"/>
</dbReference>
<evidence type="ECO:0000313" key="5">
    <source>
        <dbReference type="Proteomes" id="UP000477779"/>
    </source>
</evidence>
<reference evidence="2 5" key="2">
    <citation type="submission" date="2020-02" db="EMBL/GenBank/DDBJ databases">
        <title>WGS of Micromonospora spp. isolated from hot spring.</title>
        <authorList>
            <person name="Thawai C."/>
        </authorList>
    </citation>
    <scope>NUCLEOTIDE SEQUENCE [LARGE SCALE GENOMIC DNA]</scope>
    <source>
        <strain evidence="2 5">TMS7</strain>
    </source>
</reference>
<evidence type="ECO:0000313" key="4">
    <source>
        <dbReference type="Proteomes" id="UP000402241"/>
    </source>
</evidence>
<evidence type="ECO:0000313" key="2">
    <source>
        <dbReference type="EMBL" id="NES31234.1"/>
    </source>
</evidence>
<protein>
    <submittedName>
        <fullName evidence="2">Uncharacterized protein</fullName>
    </submittedName>
</protein>
<dbReference type="Proteomes" id="UP000477779">
    <property type="component" value="Unassembled WGS sequence"/>
</dbReference>
<accession>A0AAJ3DLT8</accession>
<sequence length="252" mass="27359">MIGKVSAATVRHQHGVLILSVLLAVGNAAATAFAPSLAQLLFLPLVVLALVLLVLGLLSLQNRPAYFEVQPQIPAFGTPAPAWRACLAACFLLPASAEVGALIPSSKQDNPWTPDSILDISWPLLIALLLAEAWRGYGVQLRPHGVQQSWILGSLTVPWEALPVAQTTLPAERAAALWLAYAEPQLVRRRGIPWRRHALRTDNVDPRFLAAAIHHYVRHPDHRAAIGSHAEYQRLLAELPGRHGGNQPNGNL</sequence>
<keyword evidence="1" id="KW-0812">Transmembrane</keyword>
<reference evidence="3 4" key="1">
    <citation type="submission" date="2019-10" db="EMBL/GenBank/DDBJ databases">
        <title>Genome Sequence of Micromonospora terminaliae DSM 101760.</title>
        <authorList>
            <person name="Guo L."/>
        </authorList>
    </citation>
    <scope>NUCLEOTIDE SEQUENCE [LARGE SCALE GENOMIC DNA]</scope>
    <source>
        <strain evidence="3 4">DSM 101760</strain>
    </source>
</reference>
<keyword evidence="4" id="KW-1185">Reference proteome</keyword>
<name>A0AAJ3DLT8_9ACTN</name>
<keyword evidence="1" id="KW-1133">Transmembrane helix</keyword>
<organism evidence="2 5">
    <name type="scientific">Micromonospora terminaliae</name>
    <dbReference type="NCBI Taxonomy" id="1914461"/>
    <lineage>
        <taxon>Bacteria</taxon>
        <taxon>Bacillati</taxon>
        <taxon>Actinomycetota</taxon>
        <taxon>Actinomycetes</taxon>
        <taxon>Micromonosporales</taxon>
        <taxon>Micromonosporaceae</taxon>
        <taxon>Micromonospora</taxon>
    </lineage>
</organism>
<dbReference type="EMBL" id="JAAHBZ010000016">
    <property type="protein sequence ID" value="NES31234.1"/>
    <property type="molecule type" value="Genomic_DNA"/>
</dbReference>
<evidence type="ECO:0000256" key="1">
    <source>
        <dbReference type="SAM" id="Phobius"/>
    </source>
</evidence>
<proteinExistence type="predicted"/>
<dbReference type="AlphaFoldDB" id="A0AAJ3DLT8"/>